<proteinExistence type="predicted"/>
<comment type="caution">
    <text evidence="2">The sequence shown here is derived from an EMBL/GenBank/DDBJ whole genome shotgun (WGS) entry which is preliminary data.</text>
</comment>
<evidence type="ECO:0000313" key="3">
    <source>
        <dbReference type="Proteomes" id="UP001189429"/>
    </source>
</evidence>
<reference evidence="2" key="1">
    <citation type="submission" date="2023-10" db="EMBL/GenBank/DDBJ databases">
        <authorList>
            <person name="Chen Y."/>
            <person name="Shah S."/>
            <person name="Dougan E. K."/>
            <person name="Thang M."/>
            <person name="Chan C."/>
        </authorList>
    </citation>
    <scope>NUCLEOTIDE SEQUENCE [LARGE SCALE GENOMIC DNA]</scope>
</reference>
<feature type="region of interest" description="Disordered" evidence="1">
    <location>
        <begin position="1"/>
        <end position="67"/>
    </location>
</feature>
<evidence type="ECO:0000256" key="1">
    <source>
        <dbReference type="SAM" id="MobiDB-lite"/>
    </source>
</evidence>
<keyword evidence="3" id="KW-1185">Reference proteome</keyword>
<evidence type="ECO:0000313" key="2">
    <source>
        <dbReference type="EMBL" id="CAK0897226.1"/>
    </source>
</evidence>
<dbReference type="EMBL" id="CAUYUJ010020296">
    <property type="protein sequence ID" value="CAK0897226.1"/>
    <property type="molecule type" value="Genomic_DNA"/>
</dbReference>
<dbReference type="Proteomes" id="UP001189429">
    <property type="component" value="Unassembled WGS sequence"/>
</dbReference>
<feature type="compositionally biased region" description="Low complexity" evidence="1">
    <location>
        <begin position="127"/>
        <end position="155"/>
    </location>
</feature>
<name>A0ABN9XCD2_9DINO</name>
<accession>A0ABN9XCD2</accession>
<feature type="compositionally biased region" description="Gly residues" evidence="1">
    <location>
        <begin position="99"/>
        <end position="114"/>
    </location>
</feature>
<gene>
    <name evidence="2" type="ORF">PCOR1329_LOCUS75472</name>
</gene>
<sequence length="177" mass="17831">MAALRAHALPHAGPGPRRQGPGSGDAGAPHGDLGRRVPLRPRGMLTAGRPPPAPPARAGGAVAAAEHGVAGAWARGASQGADVEELLRMRRLLAEKLGAAGGLGERPIRGGAGRAQGEPATEPRPPRVSQRPPSSIVEASGCSRGASSSGSASSSPQESPRRVARALLRDGLAYVVR</sequence>
<feature type="compositionally biased region" description="Low complexity" evidence="1">
    <location>
        <begin position="56"/>
        <end position="67"/>
    </location>
</feature>
<protein>
    <submittedName>
        <fullName evidence="2">Uncharacterized protein</fullName>
    </submittedName>
</protein>
<feature type="region of interest" description="Disordered" evidence="1">
    <location>
        <begin position="98"/>
        <end position="164"/>
    </location>
</feature>
<organism evidence="2 3">
    <name type="scientific">Prorocentrum cordatum</name>
    <dbReference type="NCBI Taxonomy" id="2364126"/>
    <lineage>
        <taxon>Eukaryota</taxon>
        <taxon>Sar</taxon>
        <taxon>Alveolata</taxon>
        <taxon>Dinophyceae</taxon>
        <taxon>Prorocentrales</taxon>
        <taxon>Prorocentraceae</taxon>
        <taxon>Prorocentrum</taxon>
    </lineage>
</organism>